<proteinExistence type="predicted"/>
<keyword evidence="2" id="KW-1185">Reference proteome</keyword>
<gene>
    <name evidence="1" type="ORF">NM04_10765</name>
</gene>
<organism evidence="1 2">
    <name type="scientific">Massilia aurea</name>
    <dbReference type="NCBI Taxonomy" id="373040"/>
    <lineage>
        <taxon>Bacteria</taxon>
        <taxon>Pseudomonadati</taxon>
        <taxon>Pseudomonadota</taxon>
        <taxon>Betaproteobacteria</taxon>
        <taxon>Burkholderiales</taxon>
        <taxon>Oxalobacteraceae</taxon>
        <taxon>Telluria group</taxon>
        <taxon>Massilia</taxon>
    </lineage>
</organism>
<protein>
    <submittedName>
        <fullName evidence="1">Uncharacterized protein</fullName>
    </submittedName>
</protein>
<evidence type="ECO:0000313" key="2">
    <source>
        <dbReference type="Proteomes" id="UP000283254"/>
    </source>
</evidence>
<accession>A0A422QLS4</accession>
<comment type="caution">
    <text evidence="1">The sequence shown here is derived from an EMBL/GenBank/DDBJ whole genome shotgun (WGS) entry which is preliminary data.</text>
</comment>
<dbReference type="AlphaFoldDB" id="A0A422QLS4"/>
<name>A0A422QLS4_9BURK</name>
<sequence>MKVKDGRTIAHDNEVRALRALHRFGWLRTRDLAALVWQRWQTRPLGEPDFMPPTASASGVRMAQRTMCRLFKARQVLRGQAPNGSVIYALAEAGARRLQRLGVPAKSGKDLVRSFSSAQFRHRCTANAIAIGAIIAGLRVSTEREIAQNRWLGGAAGIAGKKPDVLLHDGRQVWLAEVEKSRKNAKDYAQLLLWLAKVGIDALRPSGSELLDKGLRWAKVVFVCTPAFQVRLCRDLAAAGWKKNAIDSIIMFKPSLYSFEDIVFSS</sequence>
<dbReference type="OrthoDB" id="8896989at2"/>
<evidence type="ECO:0000313" key="1">
    <source>
        <dbReference type="EMBL" id="RNF30771.1"/>
    </source>
</evidence>
<dbReference type="EMBL" id="JSAB01000089">
    <property type="protein sequence ID" value="RNF30771.1"/>
    <property type="molecule type" value="Genomic_DNA"/>
</dbReference>
<dbReference type="Proteomes" id="UP000283254">
    <property type="component" value="Unassembled WGS sequence"/>
</dbReference>
<dbReference type="RefSeq" id="WP_123069534.1">
    <property type="nucleotide sequence ID" value="NZ_JSAB01000089.1"/>
</dbReference>
<reference evidence="1" key="1">
    <citation type="submission" date="2014-10" db="EMBL/GenBank/DDBJ databases">
        <title>Massilia sp. genome.</title>
        <authorList>
            <person name="Xu B."/>
            <person name="Dai L."/>
            <person name="Huang Z."/>
        </authorList>
    </citation>
    <scope>NUCLEOTIDE SEQUENCE [LARGE SCALE GENOMIC DNA]</scope>
    <source>
        <strain evidence="1">CFS-1</strain>
    </source>
</reference>